<gene>
    <name evidence="2" type="ORF">PCC79_07995</name>
</gene>
<reference evidence="2 3" key="1">
    <citation type="journal article" date="2023" name="Environ Microbiome">
        <title>A coral-associated actinobacterium mitigates coral bleaching under heat stress.</title>
        <authorList>
            <person name="Li J."/>
            <person name="Zou Y."/>
            <person name="Li Q."/>
            <person name="Zhang J."/>
            <person name="Bourne D.G."/>
            <person name="Lyu Y."/>
            <person name="Liu C."/>
            <person name="Zhang S."/>
        </authorList>
    </citation>
    <scope>NUCLEOTIDE SEQUENCE [LARGE SCALE GENOMIC DNA]</scope>
    <source>
        <strain evidence="2 3">SCSIO 13291</strain>
    </source>
</reference>
<dbReference type="PANTHER" id="PTHR22642">
    <property type="entry name" value="IMIDAZOLONEPROPIONASE"/>
    <property type="match status" value="1"/>
</dbReference>
<name>A0ABZ3CBZ1_9ACTN</name>
<dbReference type="InterPro" id="IPR011059">
    <property type="entry name" value="Metal-dep_hydrolase_composite"/>
</dbReference>
<accession>A0ABZ3CBZ1</accession>
<dbReference type="SUPFAM" id="SSF51338">
    <property type="entry name" value="Composite domain of metallo-dependent hydrolases"/>
    <property type="match status" value="1"/>
</dbReference>
<evidence type="ECO:0000259" key="1">
    <source>
        <dbReference type="Pfam" id="PF07969"/>
    </source>
</evidence>
<evidence type="ECO:0000313" key="2">
    <source>
        <dbReference type="EMBL" id="WZX00111.1"/>
    </source>
</evidence>
<sequence length="533" mass="56766">MTTFTHARLFTGLLADPTVDPEALCAFTVADGRITWVGPVGDVPAEAAASDDVIDLGGARVLPGMLDVHTHPLFMALLADATNLLPPTCRSKADVLAALRAHPGWGAGPDAWVSGFGYNEDAYPDGGPTRVDLDALTSTQPVLLRRADGHNALVNSVALARAGLDDASPDPAGGRLGRDADGHLDGRLIESAAVDLVARHQPAPTASDLADRLVALNDHFLGFGLVALDDLLATFVDDPLTVYRLAVERGFLPQVAVFFGWDPDAMPPVTDADRTGQIRIGGVKVFMDGAYSSRTAWVEECYPGSHDHGLATATDDDLRAAADWARANGVQCRIHVMGDRGITHLLDLFADATPWLAERPSIVFEHCTLVTPAMLARIAAARMRFGLVTHTIFFFAECESYRANLNPSAAEHAYPLRRLLDAGATVALASDSPATTWVDCDNPFTSIRAAVDRRTWDGSAFTPSQAIGVGEALELYTGRAAQITQLRGVGRLAPGYDASFVVLDADPFAVPTDALGDLRIQQTWLRGELVHGA</sequence>
<dbReference type="SUPFAM" id="SSF51556">
    <property type="entry name" value="Metallo-dependent hydrolases"/>
    <property type="match status" value="1"/>
</dbReference>
<feature type="domain" description="Amidohydrolase 3" evidence="1">
    <location>
        <begin position="52"/>
        <end position="531"/>
    </location>
</feature>
<dbReference type="CDD" id="cd01300">
    <property type="entry name" value="YtcJ_like"/>
    <property type="match status" value="1"/>
</dbReference>
<dbReference type="RefSeq" id="WP_342373491.1">
    <property type="nucleotide sequence ID" value="NZ_CP115965.1"/>
</dbReference>
<protein>
    <submittedName>
        <fullName evidence="2">Amidohydrolase</fullName>
    </submittedName>
</protein>
<dbReference type="Gene3D" id="3.10.310.70">
    <property type="match status" value="1"/>
</dbReference>
<evidence type="ECO:0000313" key="3">
    <source>
        <dbReference type="Proteomes" id="UP001434337"/>
    </source>
</evidence>
<dbReference type="Proteomes" id="UP001434337">
    <property type="component" value="Chromosome"/>
</dbReference>
<dbReference type="InterPro" id="IPR013108">
    <property type="entry name" value="Amidohydro_3"/>
</dbReference>
<dbReference type="Gene3D" id="3.20.20.140">
    <property type="entry name" value="Metal-dependent hydrolases"/>
    <property type="match status" value="1"/>
</dbReference>
<dbReference type="PANTHER" id="PTHR22642:SF2">
    <property type="entry name" value="PROTEIN LONG AFTER FAR-RED 3"/>
    <property type="match status" value="1"/>
</dbReference>
<dbReference type="EMBL" id="CP115965">
    <property type="protein sequence ID" value="WZX00111.1"/>
    <property type="molecule type" value="Genomic_DNA"/>
</dbReference>
<keyword evidence="3" id="KW-1185">Reference proteome</keyword>
<dbReference type="Pfam" id="PF07969">
    <property type="entry name" value="Amidohydro_3"/>
    <property type="match status" value="1"/>
</dbReference>
<proteinExistence type="predicted"/>
<dbReference type="InterPro" id="IPR032466">
    <property type="entry name" value="Metal_Hydrolase"/>
</dbReference>
<dbReference type="Gene3D" id="2.30.40.10">
    <property type="entry name" value="Urease, subunit C, domain 1"/>
    <property type="match status" value="1"/>
</dbReference>
<organism evidence="2 3">
    <name type="scientific">Propioniciclava soli</name>
    <dbReference type="NCBI Taxonomy" id="2775081"/>
    <lineage>
        <taxon>Bacteria</taxon>
        <taxon>Bacillati</taxon>
        <taxon>Actinomycetota</taxon>
        <taxon>Actinomycetes</taxon>
        <taxon>Propionibacteriales</taxon>
        <taxon>Propionibacteriaceae</taxon>
        <taxon>Propioniciclava</taxon>
    </lineage>
</organism>
<dbReference type="InterPro" id="IPR033932">
    <property type="entry name" value="YtcJ-like"/>
</dbReference>